<dbReference type="EMBL" id="KN837199">
    <property type="protein sequence ID" value="KIJ34472.1"/>
    <property type="molecule type" value="Genomic_DNA"/>
</dbReference>
<evidence type="ECO:0000313" key="4">
    <source>
        <dbReference type="Proteomes" id="UP000054279"/>
    </source>
</evidence>
<dbReference type="Proteomes" id="UP000054279">
    <property type="component" value="Unassembled WGS sequence"/>
</dbReference>
<sequence length="202" mass="21940">MASSQAPAAPAKKQKAIWNAAQDDTLVVTMEEQKKLGLQSESGWKAAVWTAVAVVVNKEHPLDVLKNGEQCKTHLAGYLKDDYKTVKELLGMSGLGWDEGKGVVTADEHVWQALIKTNSSYGKWQTKPFPLYYQMAGLVSDVIATGDNVYCLEASSASYSSGRSSTAPEDSVEVNVNHDSDEEVTAATISKKRYKPESPEPS</sequence>
<keyword evidence="4" id="KW-1185">Reference proteome</keyword>
<name>A0A0C9UYX8_SPHS4</name>
<dbReference type="Pfam" id="PF12776">
    <property type="entry name" value="Myb_DNA-bind_3"/>
    <property type="match status" value="1"/>
</dbReference>
<dbReference type="PANTHER" id="PTHR46929">
    <property type="entry name" value="EXPRESSED PROTEIN"/>
    <property type="match status" value="1"/>
</dbReference>
<evidence type="ECO:0000313" key="3">
    <source>
        <dbReference type="EMBL" id="KIJ34472.1"/>
    </source>
</evidence>
<gene>
    <name evidence="3" type="ORF">M422DRAFT_263438</name>
</gene>
<dbReference type="HOGENOM" id="CLU_082499_1_0_1"/>
<dbReference type="PANTHER" id="PTHR46929:SF3">
    <property type="entry name" value="MYB_SANT-LIKE DOMAIN-CONTAINING PROTEIN"/>
    <property type="match status" value="1"/>
</dbReference>
<dbReference type="AlphaFoldDB" id="A0A0C9UYX8"/>
<proteinExistence type="predicted"/>
<reference evidence="3 4" key="1">
    <citation type="submission" date="2014-06" db="EMBL/GenBank/DDBJ databases">
        <title>Evolutionary Origins and Diversification of the Mycorrhizal Mutualists.</title>
        <authorList>
            <consortium name="DOE Joint Genome Institute"/>
            <consortium name="Mycorrhizal Genomics Consortium"/>
            <person name="Kohler A."/>
            <person name="Kuo A."/>
            <person name="Nagy L.G."/>
            <person name="Floudas D."/>
            <person name="Copeland A."/>
            <person name="Barry K.W."/>
            <person name="Cichocki N."/>
            <person name="Veneault-Fourrey C."/>
            <person name="LaButti K."/>
            <person name="Lindquist E.A."/>
            <person name="Lipzen A."/>
            <person name="Lundell T."/>
            <person name="Morin E."/>
            <person name="Murat C."/>
            <person name="Riley R."/>
            <person name="Ohm R."/>
            <person name="Sun H."/>
            <person name="Tunlid A."/>
            <person name="Henrissat B."/>
            <person name="Grigoriev I.V."/>
            <person name="Hibbett D.S."/>
            <person name="Martin F."/>
        </authorList>
    </citation>
    <scope>NUCLEOTIDE SEQUENCE [LARGE SCALE GENOMIC DNA]</scope>
    <source>
        <strain evidence="3 4">SS14</strain>
    </source>
</reference>
<feature type="region of interest" description="Disordered" evidence="1">
    <location>
        <begin position="158"/>
        <end position="202"/>
    </location>
</feature>
<feature type="compositionally biased region" description="Low complexity" evidence="1">
    <location>
        <begin position="158"/>
        <end position="167"/>
    </location>
</feature>
<organism evidence="3 4">
    <name type="scientific">Sphaerobolus stellatus (strain SS14)</name>
    <dbReference type="NCBI Taxonomy" id="990650"/>
    <lineage>
        <taxon>Eukaryota</taxon>
        <taxon>Fungi</taxon>
        <taxon>Dikarya</taxon>
        <taxon>Basidiomycota</taxon>
        <taxon>Agaricomycotina</taxon>
        <taxon>Agaricomycetes</taxon>
        <taxon>Phallomycetidae</taxon>
        <taxon>Geastrales</taxon>
        <taxon>Sphaerobolaceae</taxon>
        <taxon>Sphaerobolus</taxon>
    </lineage>
</organism>
<evidence type="ECO:0000259" key="2">
    <source>
        <dbReference type="Pfam" id="PF12776"/>
    </source>
</evidence>
<protein>
    <recommendedName>
        <fullName evidence="2">Myb/SANT-like domain-containing protein</fullName>
    </recommendedName>
</protein>
<dbReference type="OrthoDB" id="76215at2759"/>
<feature type="domain" description="Myb/SANT-like" evidence="2">
    <location>
        <begin position="18"/>
        <end position="113"/>
    </location>
</feature>
<evidence type="ECO:0000256" key="1">
    <source>
        <dbReference type="SAM" id="MobiDB-lite"/>
    </source>
</evidence>
<accession>A0A0C9UYX8</accession>
<dbReference type="InterPro" id="IPR024752">
    <property type="entry name" value="Myb/SANT-like_dom"/>
</dbReference>